<evidence type="ECO:0000256" key="1">
    <source>
        <dbReference type="SAM" id="MobiDB-lite"/>
    </source>
</evidence>
<feature type="region of interest" description="Disordered" evidence="1">
    <location>
        <begin position="195"/>
        <end position="218"/>
    </location>
</feature>
<dbReference type="EMBL" id="JAUEPR010000089">
    <property type="protein sequence ID" value="KAK0465783.1"/>
    <property type="molecule type" value="Genomic_DNA"/>
</dbReference>
<organism evidence="2 3">
    <name type="scientific">Armillaria novae-zelandiae</name>
    <dbReference type="NCBI Taxonomy" id="153914"/>
    <lineage>
        <taxon>Eukaryota</taxon>
        <taxon>Fungi</taxon>
        <taxon>Dikarya</taxon>
        <taxon>Basidiomycota</taxon>
        <taxon>Agaricomycotina</taxon>
        <taxon>Agaricomycetes</taxon>
        <taxon>Agaricomycetidae</taxon>
        <taxon>Agaricales</taxon>
        <taxon>Marasmiineae</taxon>
        <taxon>Physalacriaceae</taxon>
        <taxon>Armillaria</taxon>
    </lineage>
</organism>
<gene>
    <name evidence="2" type="ORF">IW261DRAFT_1427046</name>
</gene>
<reference evidence="2" key="1">
    <citation type="submission" date="2023-06" db="EMBL/GenBank/DDBJ databases">
        <authorList>
            <consortium name="Lawrence Berkeley National Laboratory"/>
            <person name="Ahrendt S."/>
            <person name="Sahu N."/>
            <person name="Indic B."/>
            <person name="Wong-Bajracharya J."/>
            <person name="Merenyi Z."/>
            <person name="Ke H.-M."/>
            <person name="Monk M."/>
            <person name="Kocsube S."/>
            <person name="Drula E."/>
            <person name="Lipzen A."/>
            <person name="Balint B."/>
            <person name="Henrissat B."/>
            <person name="Andreopoulos B."/>
            <person name="Martin F.M."/>
            <person name="Harder C.B."/>
            <person name="Rigling D."/>
            <person name="Ford K.L."/>
            <person name="Foster G.D."/>
            <person name="Pangilinan J."/>
            <person name="Papanicolaou A."/>
            <person name="Barry K."/>
            <person name="LaButti K."/>
            <person name="Viragh M."/>
            <person name="Koriabine M."/>
            <person name="Yan M."/>
            <person name="Riley R."/>
            <person name="Champramary S."/>
            <person name="Plett K.L."/>
            <person name="Tsai I.J."/>
            <person name="Slot J."/>
            <person name="Sipos G."/>
            <person name="Plett J."/>
            <person name="Nagy L.G."/>
            <person name="Grigoriev I.V."/>
        </authorList>
    </citation>
    <scope>NUCLEOTIDE SEQUENCE</scope>
    <source>
        <strain evidence="2">ICMP 16352</strain>
    </source>
</reference>
<evidence type="ECO:0000313" key="2">
    <source>
        <dbReference type="EMBL" id="KAK0465783.1"/>
    </source>
</evidence>
<comment type="caution">
    <text evidence="2">The sequence shown here is derived from an EMBL/GenBank/DDBJ whole genome shotgun (WGS) entry which is preliminary data.</text>
</comment>
<dbReference type="Proteomes" id="UP001175227">
    <property type="component" value="Unassembled WGS sequence"/>
</dbReference>
<dbReference type="AlphaFoldDB" id="A0AA39NHK7"/>
<proteinExistence type="predicted"/>
<accession>A0AA39NHK7</accession>
<protein>
    <submittedName>
        <fullName evidence="2">Uncharacterized protein</fullName>
    </submittedName>
</protein>
<keyword evidence="3" id="KW-1185">Reference proteome</keyword>
<sequence>MVPESVEIARFKAALGLLRCRVKNGTYLPTIPTELPNLADGTPDIDAILTIDHKNLRFLEGIQPLFENKDRFMKAYLEEPILLREGAFGACKDTQNWKNQLEGPYGSKMPDNPSLLARATGWIHADREEKVATAAAAAAARPSGLLTKEKLKKVGKIIKSKATVRNDMDPETNQVDEDVKMKGGEESLVLEIDSDESDNMSLGEEEPACPTTRSRTTHKRRRVKRVASCSPTWVSELHKSGPCAYDASDVSHPFLGCPMVNLLPYCDVPGLTTHEPSYRKAVELLEKQDWVLAARSNKHLHQEFQAASHGEPPKENLVFPITSWATNFELPSEHETLETALKTVAASHLSGDKLELLQVRAR</sequence>
<name>A0AA39NHK7_9AGAR</name>
<evidence type="ECO:0000313" key="3">
    <source>
        <dbReference type="Proteomes" id="UP001175227"/>
    </source>
</evidence>
<feature type="compositionally biased region" description="Acidic residues" evidence="1">
    <location>
        <begin position="195"/>
        <end position="207"/>
    </location>
</feature>